<keyword evidence="1" id="KW-0472">Membrane</keyword>
<keyword evidence="1" id="KW-1133">Transmembrane helix</keyword>
<name>A0A914VBY9_9BILA</name>
<feature type="transmembrane region" description="Helical" evidence="1">
    <location>
        <begin position="40"/>
        <end position="61"/>
    </location>
</feature>
<protein>
    <submittedName>
        <fullName evidence="3">Uncharacterized protein</fullName>
    </submittedName>
</protein>
<sequence>MLNVRQGLLLGQRLAAQRRAMHHATEALPPMRWVPLWQRFAMFFGMTAAILSYPTWVMINLNNIRPHPTQKLSDDVLEKLEKYKTFAMDKK</sequence>
<dbReference type="WBParaSite" id="PSAMB.scaffold1778size27905.g14850.t1">
    <property type="protein sequence ID" value="PSAMB.scaffold1778size27905.g14850.t1"/>
    <property type="gene ID" value="PSAMB.scaffold1778size27905.g14850"/>
</dbReference>
<evidence type="ECO:0000256" key="1">
    <source>
        <dbReference type="SAM" id="Phobius"/>
    </source>
</evidence>
<keyword evidence="1" id="KW-0812">Transmembrane</keyword>
<keyword evidence="2" id="KW-1185">Reference proteome</keyword>
<reference evidence="3" key="1">
    <citation type="submission" date="2022-11" db="UniProtKB">
        <authorList>
            <consortium name="WormBaseParasite"/>
        </authorList>
    </citation>
    <scope>IDENTIFICATION</scope>
</reference>
<organism evidence="2 3">
    <name type="scientific">Plectus sambesii</name>
    <dbReference type="NCBI Taxonomy" id="2011161"/>
    <lineage>
        <taxon>Eukaryota</taxon>
        <taxon>Metazoa</taxon>
        <taxon>Ecdysozoa</taxon>
        <taxon>Nematoda</taxon>
        <taxon>Chromadorea</taxon>
        <taxon>Plectida</taxon>
        <taxon>Plectina</taxon>
        <taxon>Plectoidea</taxon>
        <taxon>Plectidae</taxon>
        <taxon>Plectus</taxon>
    </lineage>
</organism>
<evidence type="ECO:0000313" key="3">
    <source>
        <dbReference type="WBParaSite" id="PSAMB.scaffold1778size27905.g14850.t1"/>
    </source>
</evidence>
<proteinExistence type="predicted"/>
<accession>A0A914VBY9</accession>
<evidence type="ECO:0000313" key="2">
    <source>
        <dbReference type="Proteomes" id="UP000887566"/>
    </source>
</evidence>
<dbReference type="AlphaFoldDB" id="A0A914VBY9"/>
<dbReference type="Proteomes" id="UP000887566">
    <property type="component" value="Unplaced"/>
</dbReference>